<feature type="chain" id="PRO_5046828910" evidence="1">
    <location>
        <begin position="22"/>
        <end position="172"/>
    </location>
</feature>
<dbReference type="Proteomes" id="UP001548713">
    <property type="component" value="Unassembled WGS sequence"/>
</dbReference>
<accession>A0ABV2D2I8</accession>
<evidence type="ECO:0000313" key="2">
    <source>
        <dbReference type="EMBL" id="MET1756013.1"/>
    </source>
</evidence>
<dbReference type="InterPro" id="IPR036182">
    <property type="entry name" value="PCuAC_sf"/>
</dbReference>
<evidence type="ECO:0000256" key="1">
    <source>
        <dbReference type="SAM" id="SignalP"/>
    </source>
</evidence>
<dbReference type="Gene3D" id="2.60.40.1890">
    <property type="entry name" value="PCu(A)C copper chaperone"/>
    <property type="match status" value="1"/>
</dbReference>
<evidence type="ECO:0000313" key="3">
    <source>
        <dbReference type="Proteomes" id="UP001548713"/>
    </source>
</evidence>
<dbReference type="EMBL" id="JBEWLY010000017">
    <property type="protein sequence ID" value="MET1756013.1"/>
    <property type="molecule type" value="Genomic_DNA"/>
</dbReference>
<protein>
    <submittedName>
        <fullName evidence="2">Copper chaperone PCu(A)C</fullName>
    </submittedName>
</protein>
<dbReference type="InterPro" id="IPR058248">
    <property type="entry name" value="Lxx211020-like"/>
</dbReference>
<reference evidence="2 3" key="1">
    <citation type="submission" date="2024-07" db="EMBL/GenBank/DDBJ databases">
        <title>Novosphingobium kalidii RD2P27.</title>
        <authorList>
            <person name="Sun J.-Q."/>
        </authorList>
    </citation>
    <scope>NUCLEOTIDE SEQUENCE [LARGE SCALE GENOMIC DNA]</scope>
    <source>
        <strain evidence="2 3">RD2P27</strain>
    </source>
</reference>
<dbReference type="InterPro" id="IPR007410">
    <property type="entry name" value="LpqE-like"/>
</dbReference>
<dbReference type="Pfam" id="PF04314">
    <property type="entry name" value="PCuAC"/>
    <property type="match status" value="1"/>
</dbReference>
<feature type="signal peptide" evidence="1">
    <location>
        <begin position="1"/>
        <end position="21"/>
    </location>
</feature>
<dbReference type="RefSeq" id="WP_353984503.1">
    <property type="nucleotide sequence ID" value="NZ_JBEWLY010000017.1"/>
</dbReference>
<name>A0ABV2D2I8_9SPHN</name>
<keyword evidence="3" id="KW-1185">Reference proteome</keyword>
<gene>
    <name evidence="2" type="ORF">ABVV53_11170</name>
</gene>
<keyword evidence="1" id="KW-0732">Signal</keyword>
<organism evidence="2 3">
    <name type="scientific">Novosphingobium kalidii</name>
    <dbReference type="NCBI Taxonomy" id="3230299"/>
    <lineage>
        <taxon>Bacteria</taxon>
        <taxon>Pseudomonadati</taxon>
        <taxon>Pseudomonadota</taxon>
        <taxon>Alphaproteobacteria</taxon>
        <taxon>Sphingomonadales</taxon>
        <taxon>Sphingomonadaceae</taxon>
        <taxon>Novosphingobium</taxon>
    </lineage>
</organism>
<proteinExistence type="predicted"/>
<dbReference type="PANTHER" id="PTHR36302:SF1">
    <property type="entry name" value="COPPER CHAPERONE PCU(A)C"/>
    <property type="match status" value="1"/>
</dbReference>
<comment type="caution">
    <text evidence="2">The sequence shown here is derived from an EMBL/GenBank/DDBJ whole genome shotgun (WGS) entry which is preliminary data.</text>
</comment>
<dbReference type="PANTHER" id="PTHR36302">
    <property type="entry name" value="BLR7088 PROTEIN"/>
    <property type="match status" value="1"/>
</dbReference>
<sequence>MTTLRSLMLAGLVATAVNLSACDSPEPPAAEETAVPMATSASIGPSAKPGVNAAEGRLVLPVIAGRPGVVYFKATNNNEAAVSLAAVHVEGVGKAEMHRTEGGKMAAVDRVEIAPKAEIAFEPGGLHVMAFEVDNSLQPGGSTEMTLTFADGDKLSMPIKVETMGASTEAAR</sequence>
<dbReference type="SUPFAM" id="SSF110087">
    <property type="entry name" value="DR1885-like metal-binding protein"/>
    <property type="match status" value="1"/>
</dbReference>